<proteinExistence type="predicted"/>
<feature type="DNA-binding region" description="H-T-H motif" evidence="2">
    <location>
        <begin position="25"/>
        <end position="45"/>
    </location>
</feature>
<evidence type="ECO:0000256" key="1">
    <source>
        <dbReference type="ARBA" id="ARBA00004123"/>
    </source>
</evidence>
<evidence type="ECO:0000313" key="5">
    <source>
        <dbReference type="Proteomes" id="UP001159363"/>
    </source>
</evidence>
<dbReference type="InterPro" id="IPR001356">
    <property type="entry name" value="HD"/>
</dbReference>
<comment type="subcellular location">
    <subcellularLocation>
        <location evidence="1 2">Nucleus</location>
    </subcellularLocation>
</comment>
<dbReference type="CDD" id="cd00086">
    <property type="entry name" value="homeodomain"/>
    <property type="match status" value="1"/>
</dbReference>
<dbReference type="InterPro" id="IPR009057">
    <property type="entry name" value="Homeodomain-like_sf"/>
</dbReference>
<protein>
    <recommendedName>
        <fullName evidence="3">HTH psq-type domain-containing protein</fullName>
    </recommendedName>
</protein>
<name>A0ABQ9HKV5_9NEOP</name>
<dbReference type="InterPro" id="IPR004875">
    <property type="entry name" value="DDE_SF_endonuclease_dom"/>
</dbReference>
<feature type="domain" description="HTH psq-type" evidence="3">
    <location>
        <begin position="1"/>
        <end position="49"/>
    </location>
</feature>
<reference evidence="4 5" key="1">
    <citation type="submission" date="2023-02" db="EMBL/GenBank/DDBJ databases">
        <title>LHISI_Scaffold_Assembly.</title>
        <authorList>
            <person name="Stuart O.P."/>
            <person name="Cleave R."/>
            <person name="Magrath M.J.L."/>
            <person name="Mikheyev A.S."/>
        </authorList>
    </citation>
    <scope>NUCLEOTIDE SEQUENCE [LARGE SCALE GENOMIC DNA]</scope>
    <source>
        <strain evidence="4">Daus_M_001</strain>
        <tissue evidence="4">Leg muscle</tissue>
    </source>
</reference>
<keyword evidence="2" id="KW-0238">DNA-binding</keyword>
<dbReference type="Proteomes" id="UP001159363">
    <property type="component" value="Chromosome X"/>
</dbReference>
<organism evidence="4 5">
    <name type="scientific">Dryococelus australis</name>
    <dbReference type="NCBI Taxonomy" id="614101"/>
    <lineage>
        <taxon>Eukaryota</taxon>
        <taxon>Metazoa</taxon>
        <taxon>Ecdysozoa</taxon>
        <taxon>Arthropoda</taxon>
        <taxon>Hexapoda</taxon>
        <taxon>Insecta</taxon>
        <taxon>Pterygota</taxon>
        <taxon>Neoptera</taxon>
        <taxon>Polyneoptera</taxon>
        <taxon>Phasmatodea</taxon>
        <taxon>Verophasmatodea</taxon>
        <taxon>Anareolatae</taxon>
        <taxon>Phasmatidae</taxon>
        <taxon>Eurycanthinae</taxon>
        <taxon>Dryococelus</taxon>
    </lineage>
</organism>
<keyword evidence="5" id="KW-1185">Reference proteome</keyword>
<evidence type="ECO:0000259" key="3">
    <source>
        <dbReference type="PROSITE" id="PS50960"/>
    </source>
</evidence>
<dbReference type="Pfam" id="PF03184">
    <property type="entry name" value="DDE_1"/>
    <property type="match status" value="1"/>
</dbReference>
<dbReference type="InterPro" id="IPR007889">
    <property type="entry name" value="HTH_Psq"/>
</dbReference>
<keyword evidence="2" id="KW-0539">Nucleus</keyword>
<dbReference type="Gene3D" id="1.10.10.60">
    <property type="entry name" value="Homeodomain-like"/>
    <property type="match status" value="1"/>
</dbReference>
<gene>
    <name evidence="4" type="ORF">PR048_011197</name>
</gene>
<dbReference type="SUPFAM" id="SSF46689">
    <property type="entry name" value="Homeodomain-like"/>
    <property type="match status" value="1"/>
</dbReference>
<dbReference type="PROSITE" id="PS50960">
    <property type="entry name" value="HTH_PSQ"/>
    <property type="match status" value="1"/>
</dbReference>
<sequence length="292" mass="33364">MGLQRNYTHEQMLEAIAAVKKGTLAAAVAKEFNVPQATLVYKARGKSSTVCRIGPSPVLTDAEEKIIKQWLLHAARLQYPIMKELLCDSVQHIIKNKERPNPFNDEQPRRKWHEAFFKRHPELCERTVRPLSSARSGVTEEQIRNWFAVIKLYLKEKNLLVITNEPTKITTKKGDKNVYLANNIDEKENITLLVTTNAAMIDFLMKAFLAILHIVFHLHGELASLKVAGCVMDMSHLTLHVSEFCSENGIELISLYPNSMHLLQPVDVAVIYPIKAAWRKEVRKWKVEQFGN</sequence>
<dbReference type="EMBL" id="JARBHB010000004">
    <property type="protein sequence ID" value="KAJ8885001.1"/>
    <property type="molecule type" value="Genomic_DNA"/>
</dbReference>
<accession>A0ABQ9HKV5</accession>
<comment type="caution">
    <text evidence="4">The sequence shown here is derived from an EMBL/GenBank/DDBJ whole genome shotgun (WGS) entry which is preliminary data.</text>
</comment>
<evidence type="ECO:0000313" key="4">
    <source>
        <dbReference type="EMBL" id="KAJ8885001.1"/>
    </source>
</evidence>
<evidence type="ECO:0000256" key="2">
    <source>
        <dbReference type="PROSITE-ProRule" id="PRU00320"/>
    </source>
</evidence>